<proteinExistence type="predicted"/>
<dbReference type="InterPro" id="IPR036638">
    <property type="entry name" value="HLH_DNA-bd_sf"/>
</dbReference>
<feature type="compositionally biased region" description="Polar residues" evidence="6">
    <location>
        <begin position="237"/>
        <end position="260"/>
    </location>
</feature>
<dbReference type="PROSITE" id="PS50888">
    <property type="entry name" value="BHLH"/>
    <property type="match status" value="1"/>
</dbReference>
<dbReference type="Pfam" id="PF00010">
    <property type="entry name" value="HLH"/>
    <property type="match status" value="1"/>
</dbReference>
<evidence type="ECO:0000313" key="8">
    <source>
        <dbReference type="EMBL" id="KAK9142979.1"/>
    </source>
</evidence>
<dbReference type="InterPro" id="IPR011598">
    <property type="entry name" value="bHLH_dom"/>
</dbReference>
<dbReference type="FunFam" id="4.10.280.10:FF:000059">
    <property type="entry name" value="transcription factor UNE10 isoform X1"/>
    <property type="match status" value="1"/>
</dbReference>
<dbReference type="Gene3D" id="4.10.280.10">
    <property type="entry name" value="Helix-loop-helix DNA-binding domain"/>
    <property type="match status" value="1"/>
</dbReference>
<feature type="region of interest" description="Disordered" evidence="6">
    <location>
        <begin position="173"/>
        <end position="222"/>
    </location>
</feature>
<gene>
    <name evidence="8" type="ORF">Syun_012379</name>
</gene>
<dbReference type="CDD" id="cd11445">
    <property type="entry name" value="bHLH_AtPIF_like"/>
    <property type="match status" value="1"/>
</dbReference>
<keyword evidence="9" id="KW-1185">Reference proteome</keyword>
<comment type="subcellular location">
    <subcellularLocation>
        <location evidence="1">Nucleus</location>
    </subcellularLocation>
</comment>
<sequence>MSHQCVPSWDLDDTLNSSRFTTLPPNLSTLDYEVAELTWVNGQLAMHGLGPPRVLAKPLPTAKYAAMWDKPSVGDTLESIVNQATTTTTTTTLPLPLPPTQLQQKLPLTATAAAAANADALPCWFDHYHLRPTAAAHPSLAMDALVPSSSLNDSTSRHVPDPTSAKMRITTPATTVGVGSGGGGSSTRVGSCSGTGAIGRRSRREERVARVPTGLSGESASASATFGLTANTLDLETGFGSTSTPENTTAGIPSPSYTKHTTLDDRDSVAHSRSHQREEGFEFDEDKKQSQSGKSSVSTKRSRAAAIHNQSERKRRDKINQKMKTLQKLVPNSSKTDKASMLDEVIEYIKQLQAQVQMMNRLNMPHMMMPLTLQQQLHMSLMARMSMGMGMGLMDMNPIGHRNITAIPPILNPATFMPMTSWDATGDPRLQPPSAAVMPDPLSTFLACQTQQMRMDTYNRLAALYQQQVHQPDPTIPNTKT</sequence>
<feature type="compositionally biased region" description="Basic and acidic residues" evidence="6">
    <location>
        <begin position="310"/>
        <end position="319"/>
    </location>
</feature>
<keyword evidence="3" id="KW-0238">DNA-binding</keyword>
<dbReference type="SUPFAM" id="SSF47459">
    <property type="entry name" value="HLH, helix-loop-helix DNA-binding domain"/>
    <property type="match status" value="1"/>
</dbReference>
<feature type="region of interest" description="Disordered" evidence="6">
    <location>
        <begin position="237"/>
        <end position="319"/>
    </location>
</feature>
<organism evidence="8 9">
    <name type="scientific">Stephania yunnanensis</name>
    <dbReference type="NCBI Taxonomy" id="152371"/>
    <lineage>
        <taxon>Eukaryota</taxon>
        <taxon>Viridiplantae</taxon>
        <taxon>Streptophyta</taxon>
        <taxon>Embryophyta</taxon>
        <taxon>Tracheophyta</taxon>
        <taxon>Spermatophyta</taxon>
        <taxon>Magnoliopsida</taxon>
        <taxon>Ranunculales</taxon>
        <taxon>Menispermaceae</taxon>
        <taxon>Menispermoideae</taxon>
        <taxon>Cissampelideae</taxon>
        <taxon>Stephania</taxon>
    </lineage>
</organism>
<evidence type="ECO:0000313" key="9">
    <source>
        <dbReference type="Proteomes" id="UP001420932"/>
    </source>
</evidence>
<comment type="caution">
    <text evidence="8">The sequence shown here is derived from an EMBL/GenBank/DDBJ whole genome shotgun (WGS) entry which is preliminary data.</text>
</comment>
<keyword evidence="5" id="KW-0539">Nucleus</keyword>
<dbReference type="GO" id="GO:0046983">
    <property type="term" value="F:protein dimerization activity"/>
    <property type="evidence" value="ECO:0007669"/>
    <property type="project" value="InterPro"/>
</dbReference>
<feature type="domain" description="BHLH" evidence="7">
    <location>
        <begin position="303"/>
        <end position="352"/>
    </location>
</feature>
<accession>A0AAP0K047</accession>
<dbReference type="InterPro" id="IPR047265">
    <property type="entry name" value="PIF1-like_bHLH"/>
</dbReference>
<dbReference type="PANTHER" id="PTHR45855:SF23">
    <property type="entry name" value="TRANSCRIPTION FACTOR MEE8-RELATED"/>
    <property type="match status" value="1"/>
</dbReference>
<keyword evidence="4" id="KW-0804">Transcription</keyword>
<dbReference type="GO" id="GO:0005634">
    <property type="term" value="C:nucleus"/>
    <property type="evidence" value="ECO:0007669"/>
    <property type="project" value="UniProtKB-SubCell"/>
</dbReference>
<evidence type="ECO:0000256" key="4">
    <source>
        <dbReference type="ARBA" id="ARBA00023163"/>
    </source>
</evidence>
<dbReference type="PANTHER" id="PTHR45855">
    <property type="entry name" value="TRANSCRIPTION FACTOR PIF1-RELATED"/>
    <property type="match status" value="1"/>
</dbReference>
<dbReference type="AlphaFoldDB" id="A0AAP0K047"/>
<feature type="compositionally biased region" description="Low complexity" evidence="6">
    <location>
        <begin position="186"/>
        <end position="195"/>
    </location>
</feature>
<dbReference type="GO" id="GO:0003677">
    <property type="term" value="F:DNA binding"/>
    <property type="evidence" value="ECO:0007669"/>
    <property type="project" value="UniProtKB-KW"/>
</dbReference>
<dbReference type="Proteomes" id="UP001420932">
    <property type="component" value="Unassembled WGS sequence"/>
</dbReference>
<evidence type="ECO:0000256" key="3">
    <source>
        <dbReference type="ARBA" id="ARBA00023125"/>
    </source>
</evidence>
<evidence type="ECO:0000256" key="2">
    <source>
        <dbReference type="ARBA" id="ARBA00023015"/>
    </source>
</evidence>
<dbReference type="SMART" id="SM00353">
    <property type="entry name" value="HLH"/>
    <property type="match status" value="1"/>
</dbReference>
<dbReference type="EMBL" id="JBBNAF010000005">
    <property type="protein sequence ID" value="KAK9142979.1"/>
    <property type="molecule type" value="Genomic_DNA"/>
</dbReference>
<evidence type="ECO:0000256" key="5">
    <source>
        <dbReference type="ARBA" id="ARBA00023242"/>
    </source>
</evidence>
<evidence type="ECO:0000256" key="6">
    <source>
        <dbReference type="SAM" id="MobiDB-lite"/>
    </source>
</evidence>
<evidence type="ECO:0000256" key="1">
    <source>
        <dbReference type="ARBA" id="ARBA00004123"/>
    </source>
</evidence>
<evidence type="ECO:0000259" key="7">
    <source>
        <dbReference type="PROSITE" id="PS50888"/>
    </source>
</evidence>
<feature type="compositionally biased region" description="Basic and acidic residues" evidence="6">
    <location>
        <begin position="261"/>
        <end position="289"/>
    </location>
</feature>
<reference evidence="8 9" key="1">
    <citation type="submission" date="2024-01" db="EMBL/GenBank/DDBJ databases">
        <title>Genome assemblies of Stephania.</title>
        <authorList>
            <person name="Yang L."/>
        </authorList>
    </citation>
    <scope>NUCLEOTIDE SEQUENCE [LARGE SCALE GENOMIC DNA]</scope>
    <source>
        <strain evidence="8">YNDBR</strain>
        <tissue evidence="8">Leaf</tissue>
    </source>
</reference>
<dbReference type="InterPro" id="IPR031066">
    <property type="entry name" value="bHLH_ALC-like_plant"/>
</dbReference>
<feature type="compositionally biased region" description="Low complexity" evidence="6">
    <location>
        <begin position="290"/>
        <end position="299"/>
    </location>
</feature>
<name>A0AAP0K047_9MAGN</name>
<protein>
    <recommendedName>
        <fullName evidence="7">BHLH domain-containing protein</fullName>
    </recommendedName>
</protein>
<keyword evidence="2" id="KW-0805">Transcription regulation</keyword>